<dbReference type="GO" id="GO:0006950">
    <property type="term" value="P:response to stress"/>
    <property type="evidence" value="ECO:0007669"/>
    <property type="project" value="TreeGrafter"/>
</dbReference>
<dbReference type="InterPro" id="IPR039422">
    <property type="entry name" value="MarR/SlyA-like"/>
</dbReference>
<keyword evidence="1" id="KW-0805">Transcription regulation</keyword>
<dbReference type="InterPro" id="IPR000835">
    <property type="entry name" value="HTH_MarR-typ"/>
</dbReference>
<evidence type="ECO:0000313" key="8">
    <source>
        <dbReference type="Proteomes" id="UP000095390"/>
    </source>
</evidence>
<dbReference type="InterPro" id="IPR036388">
    <property type="entry name" value="WH-like_DNA-bd_sf"/>
</dbReference>
<dbReference type="Proteomes" id="UP000095679">
    <property type="component" value="Unassembled WGS sequence"/>
</dbReference>
<evidence type="ECO:0000313" key="9">
    <source>
        <dbReference type="Proteomes" id="UP000095679"/>
    </source>
</evidence>
<dbReference type="PROSITE" id="PS01117">
    <property type="entry name" value="HTH_MARR_1"/>
    <property type="match status" value="1"/>
</dbReference>
<evidence type="ECO:0000256" key="3">
    <source>
        <dbReference type="ARBA" id="ARBA00023163"/>
    </source>
</evidence>
<dbReference type="SUPFAM" id="SSF46785">
    <property type="entry name" value="Winged helix' DNA-binding domain"/>
    <property type="match status" value="1"/>
</dbReference>
<dbReference type="InterPro" id="IPR011991">
    <property type="entry name" value="ArsR-like_HTH"/>
</dbReference>
<accession>A0A173UGF6</accession>
<dbReference type="OrthoDB" id="3237136at2"/>
<dbReference type="PRINTS" id="PR00598">
    <property type="entry name" value="HTHMARR"/>
</dbReference>
<dbReference type="InterPro" id="IPR036390">
    <property type="entry name" value="WH_DNA-bd_sf"/>
</dbReference>
<dbReference type="Gene3D" id="1.10.10.10">
    <property type="entry name" value="Winged helix-like DNA-binding domain superfamily/Winged helix DNA-binding domain"/>
    <property type="match status" value="1"/>
</dbReference>
<evidence type="ECO:0000313" key="10">
    <source>
        <dbReference type="Proteomes" id="UP000286561"/>
    </source>
</evidence>
<reference evidence="8 9" key="1">
    <citation type="submission" date="2015-09" db="EMBL/GenBank/DDBJ databases">
        <authorList>
            <consortium name="Pathogen Informatics"/>
        </authorList>
    </citation>
    <scope>NUCLEOTIDE SEQUENCE [LARGE SCALE GENOMIC DNA]</scope>
    <source>
        <strain evidence="6 9">2789STDY5834835</strain>
        <strain evidence="5 8">2789STDY5834966</strain>
    </source>
</reference>
<dbReference type="Pfam" id="PF12802">
    <property type="entry name" value="MarR_2"/>
    <property type="match status" value="1"/>
</dbReference>
<dbReference type="GO" id="GO:0003677">
    <property type="term" value="F:DNA binding"/>
    <property type="evidence" value="ECO:0007669"/>
    <property type="project" value="UniProtKB-KW"/>
</dbReference>
<dbReference type="EMBL" id="QSEP01000002">
    <property type="protein sequence ID" value="RGZ86559.1"/>
    <property type="molecule type" value="Genomic_DNA"/>
</dbReference>
<dbReference type="CDD" id="cd00090">
    <property type="entry name" value="HTH_ARSR"/>
    <property type="match status" value="1"/>
</dbReference>
<dbReference type="InterPro" id="IPR023187">
    <property type="entry name" value="Tscrpt_reg_MarR-type_CS"/>
</dbReference>
<keyword evidence="3" id="KW-0804">Transcription</keyword>
<dbReference type="Proteomes" id="UP000286561">
    <property type="component" value="Unassembled WGS sequence"/>
</dbReference>
<feature type="domain" description="HTH marR-type" evidence="4">
    <location>
        <begin position="1"/>
        <end position="139"/>
    </location>
</feature>
<dbReference type="GO" id="GO:0003700">
    <property type="term" value="F:DNA-binding transcription factor activity"/>
    <property type="evidence" value="ECO:0007669"/>
    <property type="project" value="InterPro"/>
</dbReference>
<sequence length="145" mass="16476">MTKDKIKEVMDACYQAKRIRDMLPALPGGVTSSHIHYLDTLSKLEKTEGKVKVSDISENLGLPRPSVTKTVKDMEKLGFVEKETTETDGRFVYIKTTRTGRDLVDKYVDEYFGNLSEDLGGITDEDADKMIEVVEKFYIVMSNRK</sequence>
<dbReference type="PANTHER" id="PTHR33164:SF43">
    <property type="entry name" value="HTH-TYPE TRANSCRIPTIONAL REPRESSOR YETL"/>
    <property type="match status" value="1"/>
</dbReference>
<reference evidence="7 10" key="2">
    <citation type="submission" date="2018-08" db="EMBL/GenBank/DDBJ databases">
        <title>A genome reference for cultivated species of the human gut microbiota.</title>
        <authorList>
            <person name="Zou Y."/>
            <person name="Xue W."/>
            <person name="Luo G."/>
        </authorList>
    </citation>
    <scope>NUCLEOTIDE SEQUENCE [LARGE SCALE GENOMIC DNA]</scope>
    <source>
        <strain evidence="7 10">AM48-23BH</strain>
    </source>
</reference>
<protein>
    <submittedName>
        <fullName evidence="7">MarR family transcriptional regulator</fullName>
    </submittedName>
    <submittedName>
        <fullName evidence="5">Transcriptional regulator SlyA</fullName>
    </submittedName>
</protein>
<evidence type="ECO:0000256" key="1">
    <source>
        <dbReference type="ARBA" id="ARBA00023015"/>
    </source>
</evidence>
<dbReference type="EMBL" id="CYZL01000059">
    <property type="protein sequence ID" value="CUP22083.1"/>
    <property type="molecule type" value="Genomic_DNA"/>
</dbReference>
<evidence type="ECO:0000259" key="4">
    <source>
        <dbReference type="PROSITE" id="PS50995"/>
    </source>
</evidence>
<evidence type="ECO:0000313" key="6">
    <source>
        <dbReference type="EMBL" id="CUP22083.1"/>
    </source>
</evidence>
<keyword evidence="2" id="KW-0238">DNA-binding</keyword>
<dbReference type="RefSeq" id="WP_055183163.1">
    <property type="nucleotide sequence ID" value="NZ_BLYK01000122.1"/>
</dbReference>
<dbReference type="PANTHER" id="PTHR33164">
    <property type="entry name" value="TRANSCRIPTIONAL REGULATOR, MARR FAMILY"/>
    <property type="match status" value="1"/>
</dbReference>
<dbReference type="Proteomes" id="UP000095390">
    <property type="component" value="Unassembled WGS sequence"/>
</dbReference>
<dbReference type="AlphaFoldDB" id="A0A173UGF6"/>
<organism evidence="5 8">
    <name type="scientific">Anaerobutyricum hallii</name>
    <dbReference type="NCBI Taxonomy" id="39488"/>
    <lineage>
        <taxon>Bacteria</taxon>
        <taxon>Bacillati</taxon>
        <taxon>Bacillota</taxon>
        <taxon>Clostridia</taxon>
        <taxon>Lachnospirales</taxon>
        <taxon>Lachnospiraceae</taxon>
        <taxon>Anaerobutyricum</taxon>
    </lineage>
</organism>
<proteinExistence type="predicted"/>
<gene>
    <name evidence="7" type="ORF">DW972_00760</name>
    <name evidence="6" type="ORF">ERS852450_03279</name>
    <name evidence="5" type="ORF">ERS852578_02392</name>
</gene>
<dbReference type="EMBL" id="CYYC01000034">
    <property type="protein sequence ID" value="CUN13297.1"/>
    <property type="molecule type" value="Genomic_DNA"/>
</dbReference>
<dbReference type="PROSITE" id="PS50995">
    <property type="entry name" value="HTH_MARR_2"/>
    <property type="match status" value="1"/>
</dbReference>
<name>A0A173UGF6_9FIRM</name>
<evidence type="ECO:0000256" key="2">
    <source>
        <dbReference type="ARBA" id="ARBA00023125"/>
    </source>
</evidence>
<evidence type="ECO:0000313" key="5">
    <source>
        <dbReference type="EMBL" id="CUN13297.1"/>
    </source>
</evidence>
<evidence type="ECO:0000313" key="7">
    <source>
        <dbReference type="EMBL" id="RGZ86559.1"/>
    </source>
</evidence>
<dbReference type="SMART" id="SM00347">
    <property type="entry name" value="HTH_MARR"/>
    <property type="match status" value="1"/>
</dbReference>